<gene>
    <name evidence="5" type="ORF">D0Y65_009787</name>
</gene>
<evidence type="ECO:0000256" key="2">
    <source>
        <dbReference type="ARBA" id="ARBA00022679"/>
    </source>
</evidence>
<reference evidence="5 6" key="1">
    <citation type="submission" date="2018-09" db="EMBL/GenBank/DDBJ databases">
        <title>A high-quality reference genome of wild soybean provides a powerful tool to mine soybean genomes.</title>
        <authorList>
            <person name="Xie M."/>
            <person name="Chung C.Y.L."/>
            <person name="Li M.-W."/>
            <person name="Wong F.-L."/>
            <person name="Chan T.-F."/>
            <person name="Lam H.-M."/>
        </authorList>
    </citation>
    <scope>NUCLEOTIDE SEQUENCE [LARGE SCALE GENOMIC DNA]</scope>
    <source>
        <strain evidence="6">cv. W05</strain>
        <tissue evidence="5">Hypocotyl of etiolated seedlings</tissue>
    </source>
</reference>
<accession>A0A445L0I4</accession>
<keyword evidence="3" id="KW-0548">Nucleotidyltransferase</keyword>
<keyword evidence="4" id="KW-0804">Transcription</keyword>
<feature type="non-terminal residue" evidence="5">
    <location>
        <position position="220"/>
    </location>
</feature>
<organism evidence="5 6">
    <name type="scientific">Glycine soja</name>
    <name type="common">Wild soybean</name>
    <dbReference type="NCBI Taxonomy" id="3848"/>
    <lineage>
        <taxon>Eukaryota</taxon>
        <taxon>Viridiplantae</taxon>
        <taxon>Streptophyta</taxon>
        <taxon>Embryophyta</taxon>
        <taxon>Tracheophyta</taxon>
        <taxon>Spermatophyta</taxon>
        <taxon>Magnoliopsida</taxon>
        <taxon>eudicotyledons</taxon>
        <taxon>Gunneridae</taxon>
        <taxon>Pentapetalae</taxon>
        <taxon>rosids</taxon>
        <taxon>fabids</taxon>
        <taxon>Fabales</taxon>
        <taxon>Fabaceae</taxon>
        <taxon>Papilionoideae</taxon>
        <taxon>50 kb inversion clade</taxon>
        <taxon>NPAAA clade</taxon>
        <taxon>indigoferoid/millettioid clade</taxon>
        <taxon>Phaseoleae</taxon>
        <taxon>Glycine</taxon>
        <taxon>Glycine subgen. Soja</taxon>
    </lineage>
</organism>
<keyword evidence="2" id="KW-0808">Transferase</keyword>
<dbReference type="AlphaFoldDB" id="A0A445L0I4"/>
<protein>
    <submittedName>
        <fullName evidence="5">DNA-directed RNA polymerase subunit beta</fullName>
    </submittedName>
</protein>
<dbReference type="EMBL" id="QZWG01000004">
    <property type="protein sequence ID" value="RZC16633.1"/>
    <property type="molecule type" value="Genomic_DNA"/>
</dbReference>
<dbReference type="Proteomes" id="UP000289340">
    <property type="component" value="Chromosome 4"/>
</dbReference>
<sequence length="220" mass="26214">MIVEWRRRKGDWRCHFKEKMREEQAHHHRKPWILSGKSYRSDQMNIHFLSTGERDFCNLLASKKKISDYSIFNQIISIDHCHFTHPTIFHDTTDLLAKRRRNRLIIPFQFQSIQERDKELMLASSISIEIPINGIFRRNSILAYFDDPQYRTQGSGITKYRTIGVKEFKTKYQIKVDQFFFIPEEVHILPESSSIMVRNNSIVEVDTLITLNIRSRVRGL</sequence>
<comment type="caution">
    <text evidence="5">The sequence shown here is derived from an EMBL/GenBank/DDBJ whole genome shotgun (WGS) entry which is preliminary data.</text>
</comment>
<keyword evidence="6" id="KW-1185">Reference proteome</keyword>
<evidence type="ECO:0000256" key="4">
    <source>
        <dbReference type="ARBA" id="ARBA00023163"/>
    </source>
</evidence>
<dbReference type="PANTHER" id="PTHR34995:SF1">
    <property type="entry name" value="DNA-DIRECTED RNA POLYMERASE SUBUNIT BETA"/>
    <property type="match status" value="1"/>
</dbReference>
<evidence type="ECO:0000313" key="6">
    <source>
        <dbReference type="Proteomes" id="UP000289340"/>
    </source>
</evidence>
<evidence type="ECO:0000256" key="3">
    <source>
        <dbReference type="ARBA" id="ARBA00022695"/>
    </source>
</evidence>
<dbReference type="InterPro" id="IPR050254">
    <property type="entry name" value="RNA_pol_beta''_euk"/>
</dbReference>
<name>A0A445L0I4_GLYSO</name>
<proteinExistence type="predicted"/>
<dbReference type="GO" id="GO:0016779">
    <property type="term" value="F:nucleotidyltransferase activity"/>
    <property type="evidence" value="ECO:0007669"/>
    <property type="project" value="UniProtKB-KW"/>
</dbReference>
<dbReference type="PANTHER" id="PTHR34995">
    <property type="entry name" value="DNA-DIRECTED RNA POLYMERASE SUBUNIT BETA"/>
    <property type="match status" value="1"/>
</dbReference>
<evidence type="ECO:0000256" key="1">
    <source>
        <dbReference type="ARBA" id="ARBA00022478"/>
    </source>
</evidence>
<keyword evidence="1 5" id="KW-0240">DNA-directed RNA polymerase</keyword>
<evidence type="ECO:0000313" key="5">
    <source>
        <dbReference type="EMBL" id="RZC16633.1"/>
    </source>
</evidence>
<dbReference type="GO" id="GO:0000428">
    <property type="term" value="C:DNA-directed RNA polymerase complex"/>
    <property type="evidence" value="ECO:0007669"/>
    <property type="project" value="UniProtKB-KW"/>
</dbReference>